<evidence type="ECO:0000256" key="2">
    <source>
        <dbReference type="ARBA" id="ARBA00022679"/>
    </source>
</evidence>
<dbReference type="InterPro" id="IPR028098">
    <property type="entry name" value="Glyco_trans_4-like_N"/>
</dbReference>
<evidence type="ECO:0000259" key="3">
    <source>
        <dbReference type="Pfam" id="PF00534"/>
    </source>
</evidence>
<feature type="domain" description="Glycosyl transferase family 1" evidence="3">
    <location>
        <begin position="197"/>
        <end position="337"/>
    </location>
</feature>
<dbReference type="InterPro" id="IPR050194">
    <property type="entry name" value="Glycosyltransferase_grp1"/>
</dbReference>
<protein>
    <submittedName>
        <fullName evidence="5">Glycosyltransferase</fullName>
    </submittedName>
</protein>
<evidence type="ECO:0000259" key="4">
    <source>
        <dbReference type="Pfam" id="PF13439"/>
    </source>
</evidence>
<evidence type="ECO:0000313" key="6">
    <source>
        <dbReference type="Proteomes" id="UP000264006"/>
    </source>
</evidence>
<dbReference type="CDD" id="cd03801">
    <property type="entry name" value="GT4_PimA-like"/>
    <property type="match status" value="1"/>
</dbReference>
<gene>
    <name evidence="5" type="ORF">DVS28_a2342</name>
</gene>
<sequence length="366" mass="39104">MLQVAWEYPPRLFGGLGRHVEGLSAALAADGVDVTVLTPASSEPDPPAPDRLRVLRAAAPPELLPEDRWLADVLDANIAMAERALTSDVAVDVLHVHDWMAGHAARVLARAMGVPVVATVHATERGRHQGHLPPGISAWIDAQERALVGLADRVVVCSTPMVEAVTDWLGAPAADVIPNGVDPARWQPPGVRRRHDRVVVAGRLEYEKGAQVLMAATEDLPLDVRIAGRGSHGPALRREAHDRVRFEGHLPQPALARLLASATIVVVPSLYEPFGLAALEGMAAGTPVVVSDVGGLRDLVPDGVGLRVPPDDPTALRSALRRLLVDRPLRERLARAGLARAEELSWPATARRYRNVYTAVAPGRGG</sequence>
<dbReference type="Pfam" id="PF13439">
    <property type="entry name" value="Glyco_transf_4"/>
    <property type="match status" value="1"/>
</dbReference>
<evidence type="ECO:0000313" key="5">
    <source>
        <dbReference type="EMBL" id="AXV07024.1"/>
    </source>
</evidence>
<dbReference type="AlphaFoldDB" id="A0A346XXS7"/>
<reference evidence="5 6" key="1">
    <citation type="submission" date="2018-09" db="EMBL/GenBank/DDBJ databases">
        <title>Complete genome sequence of Euzebya sp. DY32-46 isolated from seawater of Pacific Ocean.</title>
        <authorList>
            <person name="Xu L."/>
            <person name="Wu Y.-H."/>
            <person name="Xu X.-W."/>
        </authorList>
    </citation>
    <scope>NUCLEOTIDE SEQUENCE [LARGE SCALE GENOMIC DNA]</scope>
    <source>
        <strain evidence="5 6">DY32-46</strain>
    </source>
</reference>
<keyword evidence="1" id="KW-0328">Glycosyltransferase</keyword>
<dbReference type="Pfam" id="PF00534">
    <property type="entry name" value="Glycos_transf_1"/>
    <property type="match status" value="1"/>
</dbReference>
<evidence type="ECO:0000256" key="1">
    <source>
        <dbReference type="ARBA" id="ARBA00022676"/>
    </source>
</evidence>
<dbReference type="GO" id="GO:1901137">
    <property type="term" value="P:carbohydrate derivative biosynthetic process"/>
    <property type="evidence" value="ECO:0007669"/>
    <property type="project" value="UniProtKB-ARBA"/>
</dbReference>
<accession>A0A346XXS7</accession>
<dbReference type="GO" id="GO:0016757">
    <property type="term" value="F:glycosyltransferase activity"/>
    <property type="evidence" value="ECO:0007669"/>
    <property type="project" value="UniProtKB-KW"/>
</dbReference>
<dbReference type="PANTHER" id="PTHR45947">
    <property type="entry name" value="SULFOQUINOVOSYL TRANSFERASE SQD2"/>
    <property type="match status" value="1"/>
</dbReference>
<dbReference type="Proteomes" id="UP000264006">
    <property type="component" value="Chromosome"/>
</dbReference>
<dbReference type="PANTHER" id="PTHR45947:SF3">
    <property type="entry name" value="SULFOQUINOVOSYL TRANSFERASE SQD2"/>
    <property type="match status" value="1"/>
</dbReference>
<dbReference type="EMBL" id="CP031165">
    <property type="protein sequence ID" value="AXV07024.1"/>
    <property type="molecule type" value="Genomic_DNA"/>
</dbReference>
<dbReference type="Gene3D" id="3.40.50.2000">
    <property type="entry name" value="Glycogen Phosphorylase B"/>
    <property type="match status" value="2"/>
</dbReference>
<dbReference type="KEGG" id="euz:DVS28_a2342"/>
<organism evidence="5 6">
    <name type="scientific">Euzebya pacifica</name>
    <dbReference type="NCBI Taxonomy" id="1608957"/>
    <lineage>
        <taxon>Bacteria</taxon>
        <taxon>Bacillati</taxon>
        <taxon>Actinomycetota</taxon>
        <taxon>Nitriliruptoria</taxon>
        <taxon>Euzebyales</taxon>
    </lineage>
</organism>
<dbReference type="SUPFAM" id="SSF53756">
    <property type="entry name" value="UDP-Glycosyltransferase/glycogen phosphorylase"/>
    <property type="match status" value="1"/>
</dbReference>
<keyword evidence="2 5" id="KW-0808">Transferase</keyword>
<name>A0A346XXS7_9ACTN</name>
<proteinExistence type="predicted"/>
<keyword evidence="6" id="KW-1185">Reference proteome</keyword>
<dbReference type="InterPro" id="IPR001296">
    <property type="entry name" value="Glyco_trans_1"/>
</dbReference>
<feature type="domain" description="Glycosyltransferase subfamily 4-like N-terminal" evidence="4">
    <location>
        <begin position="13"/>
        <end position="185"/>
    </location>
</feature>